<dbReference type="SUPFAM" id="SSF53822">
    <property type="entry name" value="Periplasmic binding protein-like I"/>
    <property type="match status" value="1"/>
</dbReference>
<gene>
    <name evidence="5" type="ORF">BV401_35240</name>
</gene>
<evidence type="ECO:0000256" key="1">
    <source>
        <dbReference type="ARBA" id="ARBA00023015"/>
    </source>
</evidence>
<keyword evidence="6" id="KW-1185">Reference proteome</keyword>
<name>A0ABN4WJ55_9ACTN</name>
<reference evidence="5 6" key="1">
    <citation type="journal article" date="2017" name="J. Biotechnol.">
        <title>The complete genome sequence of Streptomyces autolyticus CGMCC 0516, the producer of geldanamycin, autolytimycin, reblastatin and elaiophylin.</title>
        <authorList>
            <person name="Yin M."/>
            <person name="Jiang M."/>
            <person name="Ren Z."/>
            <person name="Dong Y."/>
            <person name="Lu T."/>
        </authorList>
    </citation>
    <scope>NUCLEOTIDE SEQUENCE [LARGE SCALE GENOMIC DNA]</scope>
    <source>
        <strain evidence="5 6">CGMCC0516</strain>
    </source>
</reference>
<dbReference type="Gene3D" id="1.10.260.40">
    <property type="entry name" value="lambda repressor-like DNA-binding domains"/>
    <property type="match status" value="1"/>
</dbReference>
<evidence type="ECO:0000256" key="3">
    <source>
        <dbReference type="ARBA" id="ARBA00023163"/>
    </source>
</evidence>
<keyword evidence="3" id="KW-0804">Transcription</keyword>
<dbReference type="PANTHER" id="PTHR30146:SF153">
    <property type="entry name" value="LACTOSE OPERON REPRESSOR"/>
    <property type="match status" value="1"/>
</dbReference>
<dbReference type="InterPro" id="IPR028082">
    <property type="entry name" value="Peripla_BP_I"/>
</dbReference>
<sequence length="351" mass="36550">MPLRPPSRATSAGARARILPGVSRVTIADVARAAEVSTATVSNVLNGTGRVSEPTRARVKAVAGALGYGPAGGGRTLGLAVTAHGQSAWDFASVPYFARAISAATVAAHRRGYALMAMPAGPAEHIWRTLPAAGVVVLDSPPSDPVVRLLRARGLPLVFDGRPGDLRARETWVDNDHEAMTRHVLEHLAGQGAERIALIAGPTQEYYSRASATAYLRWCSRTGVRPCVVPFDADDDTGRGLDALLTGEGGPDAVFGLYDPCGRQVLEAAARCGLSVPADLMVVCGSEDPAYGRTVPPVSTVSLGPEQAGTAAVDALVSLVEDPPHTPPPVVIGTRLEVRASSIRRGRRDGA</sequence>
<evidence type="ECO:0000259" key="4">
    <source>
        <dbReference type="PROSITE" id="PS50932"/>
    </source>
</evidence>
<dbReference type="PROSITE" id="PS50932">
    <property type="entry name" value="HTH_LACI_2"/>
    <property type="match status" value="1"/>
</dbReference>
<evidence type="ECO:0000313" key="5">
    <source>
        <dbReference type="EMBL" id="AQA16700.1"/>
    </source>
</evidence>
<dbReference type="EMBL" id="CP019458">
    <property type="protein sequence ID" value="AQA16700.1"/>
    <property type="molecule type" value="Genomic_DNA"/>
</dbReference>
<protein>
    <submittedName>
        <fullName evidence="5">LacI family transcriptional regulator</fullName>
    </submittedName>
</protein>
<dbReference type="PROSITE" id="PS00356">
    <property type="entry name" value="HTH_LACI_1"/>
    <property type="match status" value="1"/>
</dbReference>
<feature type="domain" description="HTH lacI-type" evidence="4">
    <location>
        <begin position="25"/>
        <end position="79"/>
    </location>
</feature>
<evidence type="ECO:0000256" key="2">
    <source>
        <dbReference type="ARBA" id="ARBA00023125"/>
    </source>
</evidence>
<dbReference type="PANTHER" id="PTHR30146">
    <property type="entry name" value="LACI-RELATED TRANSCRIPTIONAL REPRESSOR"/>
    <property type="match status" value="1"/>
</dbReference>
<organism evidence="5 6">
    <name type="scientific">Streptomyces autolyticus</name>
    <dbReference type="NCBI Taxonomy" id="75293"/>
    <lineage>
        <taxon>Bacteria</taxon>
        <taxon>Bacillati</taxon>
        <taxon>Actinomycetota</taxon>
        <taxon>Actinomycetes</taxon>
        <taxon>Kitasatosporales</taxon>
        <taxon>Streptomycetaceae</taxon>
        <taxon>Streptomyces</taxon>
    </lineage>
</organism>
<dbReference type="InterPro" id="IPR010982">
    <property type="entry name" value="Lambda_DNA-bd_dom_sf"/>
</dbReference>
<accession>A0ABN4WJ55</accession>
<keyword evidence="1" id="KW-0805">Transcription regulation</keyword>
<dbReference type="Pfam" id="PF00356">
    <property type="entry name" value="LacI"/>
    <property type="match status" value="1"/>
</dbReference>
<proteinExistence type="predicted"/>
<dbReference type="InterPro" id="IPR046335">
    <property type="entry name" value="LacI/GalR-like_sensor"/>
</dbReference>
<dbReference type="Proteomes" id="UP000187851">
    <property type="component" value="Chromosome"/>
</dbReference>
<dbReference type="SMART" id="SM00354">
    <property type="entry name" value="HTH_LACI"/>
    <property type="match status" value="1"/>
</dbReference>
<dbReference type="Pfam" id="PF13377">
    <property type="entry name" value="Peripla_BP_3"/>
    <property type="match status" value="1"/>
</dbReference>
<dbReference type="InterPro" id="IPR000843">
    <property type="entry name" value="HTH_LacI"/>
</dbReference>
<dbReference type="CDD" id="cd01392">
    <property type="entry name" value="HTH_LacI"/>
    <property type="match status" value="1"/>
</dbReference>
<keyword evidence="2" id="KW-0238">DNA-binding</keyword>
<dbReference type="Gene3D" id="3.40.50.2300">
    <property type="match status" value="2"/>
</dbReference>
<evidence type="ECO:0000313" key="6">
    <source>
        <dbReference type="Proteomes" id="UP000187851"/>
    </source>
</evidence>
<dbReference type="CDD" id="cd06267">
    <property type="entry name" value="PBP1_LacI_sugar_binding-like"/>
    <property type="match status" value="1"/>
</dbReference>
<dbReference type="SUPFAM" id="SSF47413">
    <property type="entry name" value="lambda repressor-like DNA-binding domains"/>
    <property type="match status" value="1"/>
</dbReference>